<evidence type="ECO:0000256" key="2">
    <source>
        <dbReference type="ARBA" id="ARBA00004609"/>
    </source>
</evidence>
<evidence type="ECO:0000259" key="11">
    <source>
        <dbReference type="Pfam" id="PF13206"/>
    </source>
</evidence>
<comment type="caution">
    <text evidence="12">The sequence shown here is derived from an EMBL/GenBank/DDBJ whole genome shotgun (WGS) entry which is preliminary data.</text>
</comment>
<keyword evidence="3" id="KW-1003">Cell membrane</keyword>
<comment type="function">
    <text evidence="1">VSG forms a coat on the surface of the parasite. The trypanosome evades the immune response of the host by expressing a series of antigenically distinct VSGs from an estimated 1000 VSG genes.</text>
</comment>
<comment type="subcellular location">
    <subcellularLocation>
        <location evidence="2">Cell membrane</location>
        <topology evidence="2">Lipid-anchor</topology>
        <topology evidence="2">GPI-anchor</topology>
    </subcellularLocation>
</comment>
<feature type="domain" description="Trypanosome variant surface glycoprotein B-type N-terminal" evidence="11">
    <location>
        <begin position="18"/>
        <end position="140"/>
    </location>
</feature>
<evidence type="ECO:0000256" key="5">
    <source>
        <dbReference type="ARBA" id="ARBA00022729"/>
    </source>
</evidence>
<protein>
    <submittedName>
        <fullName evidence="12">Trypanosomal VSG domain containing protein, putative</fullName>
    </submittedName>
</protein>
<evidence type="ECO:0000256" key="6">
    <source>
        <dbReference type="ARBA" id="ARBA00023136"/>
    </source>
</evidence>
<dbReference type="GeneID" id="92381000"/>
<evidence type="ECO:0000256" key="9">
    <source>
        <dbReference type="SAM" id="MobiDB-lite"/>
    </source>
</evidence>
<dbReference type="GO" id="GO:0098552">
    <property type="term" value="C:side of membrane"/>
    <property type="evidence" value="ECO:0007669"/>
    <property type="project" value="UniProtKB-KW"/>
</dbReference>
<proteinExistence type="predicted"/>
<sequence length="145" mass="15849">MNALQWVIVLTVAILKSTDIGETATTGESTNAAAFSTLCGFYNALTAPPEAAEVTTELKALVADVGALNMSASPENFRNLFDPEGSQTKKNHPNRPKDPPDAVASWGKYYDLWLASRQQLAKNQKERELKNAANILERTKNTLKL</sequence>
<keyword evidence="8" id="KW-0449">Lipoprotein</keyword>
<evidence type="ECO:0000256" key="7">
    <source>
        <dbReference type="ARBA" id="ARBA00023180"/>
    </source>
</evidence>
<keyword evidence="4" id="KW-0336">GPI-anchor</keyword>
<keyword evidence="5 10" id="KW-0732">Signal</keyword>
<evidence type="ECO:0000313" key="13">
    <source>
        <dbReference type="Proteomes" id="UP000195570"/>
    </source>
</evidence>
<evidence type="ECO:0000256" key="4">
    <source>
        <dbReference type="ARBA" id="ARBA00022622"/>
    </source>
</evidence>
<evidence type="ECO:0000256" key="10">
    <source>
        <dbReference type="SAM" id="SignalP"/>
    </source>
</evidence>
<reference evidence="12" key="1">
    <citation type="submission" date="2016-09" db="EMBL/GenBank/DDBJ databases">
        <authorList>
            <person name="Hebert L."/>
            <person name="Moumen B."/>
        </authorList>
    </citation>
    <scope>NUCLEOTIDE SEQUENCE [LARGE SCALE GENOMIC DNA]</scope>
    <source>
        <strain evidence="12">OVI</strain>
    </source>
</reference>
<dbReference type="VEuPathDB" id="TriTrypDB:TEOVI_000706600"/>
<accession>A0A1G4I4U6</accession>
<dbReference type="RefSeq" id="XP_067078284.1">
    <property type="nucleotide sequence ID" value="XM_067222183.1"/>
</dbReference>
<dbReference type="AlphaFoldDB" id="A0A1G4I4U6"/>
<evidence type="ECO:0000256" key="3">
    <source>
        <dbReference type="ARBA" id="ARBA00022475"/>
    </source>
</evidence>
<keyword evidence="6" id="KW-0472">Membrane</keyword>
<evidence type="ECO:0000256" key="1">
    <source>
        <dbReference type="ARBA" id="ARBA00002523"/>
    </source>
</evidence>
<keyword evidence="7" id="KW-0325">Glycoprotein</keyword>
<name>A0A1G4I4U6_TRYEQ</name>
<evidence type="ECO:0000313" key="12">
    <source>
        <dbReference type="EMBL" id="SCU66903.1"/>
    </source>
</evidence>
<dbReference type="Proteomes" id="UP000195570">
    <property type="component" value="Unassembled WGS sequence"/>
</dbReference>
<dbReference type="GO" id="GO:0005886">
    <property type="term" value="C:plasma membrane"/>
    <property type="evidence" value="ECO:0007669"/>
    <property type="project" value="UniProtKB-SubCell"/>
</dbReference>
<dbReference type="Pfam" id="PF13206">
    <property type="entry name" value="VSG_B"/>
    <property type="match status" value="1"/>
</dbReference>
<dbReference type="EMBL" id="CZPT02000641">
    <property type="protein sequence ID" value="SCU66903.1"/>
    <property type="molecule type" value="Genomic_DNA"/>
</dbReference>
<feature type="chain" id="PRO_5009235200" evidence="10">
    <location>
        <begin position="21"/>
        <end position="145"/>
    </location>
</feature>
<dbReference type="InterPro" id="IPR025932">
    <property type="entry name" value="Trypano_VSG_B_N_dom"/>
</dbReference>
<feature type="signal peptide" evidence="10">
    <location>
        <begin position="1"/>
        <end position="20"/>
    </location>
</feature>
<evidence type="ECO:0000256" key="8">
    <source>
        <dbReference type="ARBA" id="ARBA00023288"/>
    </source>
</evidence>
<feature type="region of interest" description="Disordered" evidence="9">
    <location>
        <begin position="76"/>
        <end position="103"/>
    </location>
</feature>
<organism evidence="12 13">
    <name type="scientific">Trypanosoma equiperdum</name>
    <dbReference type="NCBI Taxonomy" id="5694"/>
    <lineage>
        <taxon>Eukaryota</taxon>
        <taxon>Discoba</taxon>
        <taxon>Euglenozoa</taxon>
        <taxon>Kinetoplastea</taxon>
        <taxon>Metakinetoplastina</taxon>
        <taxon>Trypanosomatida</taxon>
        <taxon>Trypanosomatidae</taxon>
        <taxon>Trypanosoma</taxon>
    </lineage>
</organism>
<gene>
    <name evidence="12" type="ORF">TEOVI_000706600</name>
</gene>
<keyword evidence="13" id="KW-1185">Reference proteome</keyword>